<dbReference type="Proteomes" id="UP000321419">
    <property type="component" value="Unassembled WGS sequence"/>
</dbReference>
<feature type="chain" id="PRO_5021992734" description="DUF3015 domain-containing protein" evidence="1">
    <location>
        <begin position="23"/>
        <end position="162"/>
    </location>
</feature>
<sequence length="162" mass="16772">MNMKKLIAVAALSLLPFSNAMADQDIGCGLGSMLFAGQQGKGVKILGATTNGTSGNQTFGITFGTLGCDGTGTVTSSEKIALFIDGNMEQLARDMSQGEGETLATLAEVWGVAEQDKAAFNKLAQAQFSSVFTSENVTSQTVLENLNTVVASDAQLASYTLS</sequence>
<feature type="signal peptide" evidence="1">
    <location>
        <begin position="1"/>
        <end position="22"/>
    </location>
</feature>
<dbReference type="EMBL" id="BJUM01000007">
    <property type="protein sequence ID" value="GEK54155.1"/>
    <property type="molecule type" value="Genomic_DNA"/>
</dbReference>
<gene>
    <name evidence="2" type="ORF">PES01_10000</name>
</gene>
<keyword evidence="3" id="KW-1185">Reference proteome</keyword>
<dbReference type="Pfam" id="PF11220">
    <property type="entry name" value="DUF3015"/>
    <property type="match status" value="1"/>
</dbReference>
<evidence type="ECO:0000256" key="1">
    <source>
        <dbReference type="SAM" id="SignalP"/>
    </source>
</evidence>
<dbReference type="AlphaFoldDB" id="A0A510XT36"/>
<keyword evidence="1" id="KW-0732">Signal</keyword>
<name>A0A510XT36_9GAMM</name>
<comment type="caution">
    <text evidence="2">The sequence shown here is derived from an EMBL/GenBank/DDBJ whole genome shotgun (WGS) entry which is preliminary data.</text>
</comment>
<protein>
    <recommendedName>
        <fullName evidence="4">DUF3015 domain-containing protein</fullName>
    </recommendedName>
</protein>
<reference evidence="2 3" key="1">
    <citation type="submission" date="2019-07" db="EMBL/GenBank/DDBJ databases">
        <title>Whole genome shotgun sequence of Pseudoalteromonas espejiana NBRC 102222.</title>
        <authorList>
            <person name="Hosoyama A."/>
            <person name="Uohara A."/>
            <person name="Ohji S."/>
            <person name="Ichikawa N."/>
        </authorList>
    </citation>
    <scope>NUCLEOTIDE SEQUENCE [LARGE SCALE GENOMIC DNA]</scope>
    <source>
        <strain evidence="2 3">NBRC 102222</strain>
    </source>
</reference>
<accession>A0A510XT36</accession>
<dbReference type="InterPro" id="IPR021383">
    <property type="entry name" value="DUF3015"/>
</dbReference>
<evidence type="ECO:0000313" key="2">
    <source>
        <dbReference type="EMBL" id="GEK54155.1"/>
    </source>
</evidence>
<proteinExistence type="predicted"/>
<organism evidence="2 3">
    <name type="scientific">Pseudoalteromonas espejiana</name>
    <dbReference type="NCBI Taxonomy" id="28107"/>
    <lineage>
        <taxon>Bacteria</taxon>
        <taxon>Pseudomonadati</taxon>
        <taxon>Pseudomonadota</taxon>
        <taxon>Gammaproteobacteria</taxon>
        <taxon>Alteromonadales</taxon>
        <taxon>Pseudoalteromonadaceae</taxon>
        <taxon>Pseudoalteromonas</taxon>
    </lineage>
</organism>
<evidence type="ECO:0000313" key="3">
    <source>
        <dbReference type="Proteomes" id="UP000321419"/>
    </source>
</evidence>
<evidence type="ECO:0008006" key="4">
    <source>
        <dbReference type="Google" id="ProtNLM"/>
    </source>
</evidence>